<organism evidence="14 15">
    <name type="scientific">Novipirellula galeiformis</name>
    <dbReference type="NCBI Taxonomy" id="2528004"/>
    <lineage>
        <taxon>Bacteria</taxon>
        <taxon>Pseudomonadati</taxon>
        <taxon>Planctomycetota</taxon>
        <taxon>Planctomycetia</taxon>
        <taxon>Pirellulales</taxon>
        <taxon>Pirellulaceae</taxon>
        <taxon>Novipirellula</taxon>
    </lineage>
</organism>
<dbReference type="GO" id="GO:0005886">
    <property type="term" value="C:plasma membrane"/>
    <property type="evidence" value="ECO:0007669"/>
    <property type="project" value="UniProtKB-SubCell"/>
</dbReference>
<dbReference type="OrthoDB" id="9762493at2"/>
<dbReference type="EC" id="2.7.13.3" evidence="14"/>
<dbReference type="Pfam" id="PF00072">
    <property type="entry name" value="Response_reg"/>
    <property type="match status" value="1"/>
</dbReference>
<keyword evidence="15" id="KW-1185">Reference proteome</keyword>
<evidence type="ECO:0000256" key="4">
    <source>
        <dbReference type="ARBA" id="ARBA00022692"/>
    </source>
</evidence>
<evidence type="ECO:0000256" key="3">
    <source>
        <dbReference type="ARBA" id="ARBA00022553"/>
    </source>
</evidence>
<dbReference type="InterPro" id="IPR001789">
    <property type="entry name" value="Sig_transdc_resp-reg_receiver"/>
</dbReference>
<dbReference type="SUPFAM" id="SSF47226">
    <property type="entry name" value="Histidine-containing phosphotransfer domain, HPT domain"/>
    <property type="match status" value="1"/>
</dbReference>
<keyword evidence="4" id="KW-0812">Transmembrane</keyword>
<feature type="domain" description="Response regulatory" evidence="12">
    <location>
        <begin position="165"/>
        <end position="283"/>
    </location>
</feature>
<feature type="modified residue" description="Phosphohistidine" evidence="10">
    <location>
        <position position="350"/>
    </location>
</feature>
<evidence type="ECO:0000259" key="13">
    <source>
        <dbReference type="PROSITE" id="PS50894"/>
    </source>
</evidence>
<dbReference type="InterPro" id="IPR011006">
    <property type="entry name" value="CheY-like_superfamily"/>
</dbReference>
<keyword evidence="9" id="KW-0472">Membrane</keyword>
<evidence type="ECO:0000256" key="6">
    <source>
        <dbReference type="ARBA" id="ARBA00022840"/>
    </source>
</evidence>
<evidence type="ECO:0000256" key="10">
    <source>
        <dbReference type="PROSITE-ProRule" id="PRU00110"/>
    </source>
</evidence>
<evidence type="ECO:0000256" key="9">
    <source>
        <dbReference type="ARBA" id="ARBA00023136"/>
    </source>
</evidence>
<dbReference type="PROSITE" id="PS50894">
    <property type="entry name" value="HPT"/>
    <property type="match status" value="1"/>
</dbReference>
<comment type="caution">
    <text evidence="14">The sequence shown here is derived from an EMBL/GenBank/DDBJ whole genome shotgun (WGS) entry which is preliminary data.</text>
</comment>
<sequence>MQNVNEKNPANFHGQRVLIVDNNATNALELHERLSQWSLSPTVVSSAAACLSELRHPRDPSLAIKVVLLVATMLERDGREVLDHLQREPSLASVPVILVSPIDRPPEDEPATSSLIHPPRLKPVSPKTLREALESVFSVSLTNDSVSNVLASPVTSIAPTTHPRTILLADDVVVNQRVITKLLEQRGHRVTVVGNGREAVEYSQTGQYDVILMEIQMPVLDGFLATREIREREQGNAPPVQIIALTADVLERDRQQCIAAGMDDFIAKPFVPERLFEAIEHPVSAAPAAQTPHNGSTEFDFDAVLKNTGHAPSFVRELIKMFQTESVRQLDAIRDAVAARDAQQIQATAHILKGSVSLFGAKACIEAALKLEKMGEHDELCQVDQQCQHVCDLTEALRESLKEF</sequence>
<feature type="domain" description="HPt" evidence="13">
    <location>
        <begin position="311"/>
        <end position="404"/>
    </location>
</feature>
<dbReference type="InterPro" id="IPR008207">
    <property type="entry name" value="Sig_transdc_His_kin_Hpt_dom"/>
</dbReference>
<dbReference type="SUPFAM" id="SSF52172">
    <property type="entry name" value="CheY-like"/>
    <property type="match status" value="2"/>
</dbReference>
<keyword evidence="6" id="KW-0067">ATP-binding</keyword>
<evidence type="ECO:0000256" key="7">
    <source>
        <dbReference type="ARBA" id="ARBA00022989"/>
    </source>
</evidence>
<proteinExistence type="predicted"/>
<comment type="caution">
    <text evidence="11">Lacks conserved residue(s) required for the propagation of feature annotation.</text>
</comment>
<keyword evidence="2" id="KW-1003">Cell membrane</keyword>
<dbReference type="GO" id="GO:0004673">
    <property type="term" value="F:protein histidine kinase activity"/>
    <property type="evidence" value="ECO:0007669"/>
    <property type="project" value="UniProtKB-EC"/>
</dbReference>
<dbReference type="PANTHER" id="PTHR45339:SF1">
    <property type="entry name" value="HYBRID SIGNAL TRANSDUCTION HISTIDINE KINASE J"/>
    <property type="match status" value="1"/>
</dbReference>
<reference evidence="14 15" key="1">
    <citation type="submission" date="2019-02" db="EMBL/GenBank/DDBJ databases">
        <title>Deep-cultivation of Planctomycetes and their phenomic and genomic characterization uncovers novel biology.</title>
        <authorList>
            <person name="Wiegand S."/>
            <person name="Jogler M."/>
            <person name="Boedeker C."/>
            <person name="Pinto D."/>
            <person name="Vollmers J."/>
            <person name="Rivas-Marin E."/>
            <person name="Kohn T."/>
            <person name="Peeters S.H."/>
            <person name="Heuer A."/>
            <person name="Rast P."/>
            <person name="Oberbeckmann S."/>
            <person name="Bunk B."/>
            <person name="Jeske O."/>
            <person name="Meyerdierks A."/>
            <person name="Storesund J.E."/>
            <person name="Kallscheuer N."/>
            <person name="Luecker S."/>
            <person name="Lage O.M."/>
            <person name="Pohl T."/>
            <person name="Merkel B.J."/>
            <person name="Hornburger P."/>
            <person name="Mueller R.-W."/>
            <person name="Bruemmer F."/>
            <person name="Labrenz M."/>
            <person name="Spormann A.M."/>
            <person name="Op Den Camp H."/>
            <person name="Overmann J."/>
            <person name="Amann R."/>
            <person name="Jetten M.S.M."/>
            <person name="Mascher T."/>
            <person name="Medema M.H."/>
            <person name="Devos D.P."/>
            <person name="Kaster A.-K."/>
            <person name="Ovreas L."/>
            <person name="Rohde M."/>
            <person name="Galperin M.Y."/>
            <person name="Jogler C."/>
        </authorList>
    </citation>
    <scope>NUCLEOTIDE SEQUENCE [LARGE SCALE GENOMIC DNA]</scope>
    <source>
        <strain evidence="14 15">Pla52o</strain>
    </source>
</reference>
<keyword evidence="3 10" id="KW-0597">Phosphoprotein</keyword>
<dbReference type="PANTHER" id="PTHR45339">
    <property type="entry name" value="HYBRID SIGNAL TRANSDUCTION HISTIDINE KINASE J"/>
    <property type="match status" value="1"/>
</dbReference>
<accession>A0A5C6CDY0</accession>
<keyword evidence="7" id="KW-1133">Transmembrane helix</keyword>
<dbReference type="SMART" id="SM00448">
    <property type="entry name" value="REC"/>
    <property type="match status" value="2"/>
</dbReference>
<gene>
    <name evidence="14" type="primary">arcB_1</name>
    <name evidence="14" type="ORF">Pla52o_38180</name>
</gene>
<dbReference type="Gene3D" id="3.40.50.2300">
    <property type="match status" value="2"/>
</dbReference>
<evidence type="ECO:0000256" key="11">
    <source>
        <dbReference type="PROSITE-ProRule" id="PRU00169"/>
    </source>
</evidence>
<dbReference type="RefSeq" id="WP_146595924.1">
    <property type="nucleotide sequence ID" value="NZ_SJPT01000006.1"/>
</dbReference>
<name>A0A5C6CDY0_9BACT</name>
<keyword evidence="14" id="KW-0808">Transferase</keyword>
<dbReference type="GO" id="GO:0005524">
    <property type="term" value="F:ATP binding"/>
    <property type="evidence" value="ECO:0007669"/>
    <property type="project" value="UniProtKB-KW"/>
</dbReference>
<dbReference type="EMBL" id="SJPT01000006">
    <property type="protein sequence ID" value="TWU21631.1"/>
    <property type="molecule type" value="Genomic_DNA"/>
</dbReference>
<dbReference type="GO" id="GO:0000160">
    <property type="term" value="P:phosphorelay signal transduction system"/>
    <property type="evidence" value="ECO:0007669"/>
    <property type="project" value="UniProtKB-KW"/>
</dbReference>
<evidence type="ECO:0000256" key="8">
    <source>
        <dbReference type="ARBA" id="ARBA00023012"/>
    </source>
</evidence>
<evidence type="ECO:0000313" key="15">
    <source>
        <dbReference type="Proteomes" id="UP000316304"/>
    </source>
</evidence>
<protein>
    <submittedName>
        <fullName evidence="14">Aerobic respiration control sensor protein ArcB</fullName>
        <ecNumber evidence="14">2.7.13.3</ecNumber>
    </submittedName>
</protein>
<dbReference type="AlphaFoldDB" id="A0A5C6CDY0"/>
<evidence type="ECO:0000256" key="2">
    <source>
        <dbReference type="ARBA" id="ARBA00022475"/>
    </source>
</evidence>
<comment type="subcellular location">
    <subcellularLocation>
        <location evidence="1">Cell membrane</location>
        <topology evidence="1">Multi-pass membrane protein</topology>
    </subcellularLocation>
</comment>
<keyword evidence="5" id="KW-0547">Nucleotide-binding</keyword>
<dbReference type="Proteomes" id="UP000316304">
    <property type="component" value="Unassembled WGS sequence"/>
</dbReference>
<dbReference type="Gene3D" id="1.20.120.160">
    <property type="entry name" value="HPT domain"/>
    <property type="match status" value="1"/>
</dbReference>
<evidence type="ECO:0000313" key="14">
    <source>
        <dbReference type="EMBL" id="TWU21631.1"/>
    </source>
</evidence>
<feature type="domain" description="Response regulatory" evidence="12">
    <location>
        <begin position="16"/>
        <end position="137"/>
    </location>
</feature>
<evidence type="ECO:0000259" key="12">
    <source>
        <dbReference type="PROSITE" id="PS50110"/>
    </source>
</evidence>
<dbReference type="Pfam" id="PF01627">
    <property type="entry name" value="Hpt"/>
    <property type="match status" value="1"/>
</dbReference>
<dbReference type="PROSITE" id="PS50110">
    <property type="entry name" value="RESPONSE_REGULATORY"/>
    <property type="match status" value="2"/>
</dbReference>
<evidence type="ECO:0000256" key="5">
    <source>
        <dbReference type="ARBA" id="ARBA00022741"/>
    </source>
</evidence>
<dbReference type="CDD" id="cd17546">
    <property type="entry name" value="REC_hyHK_CKI1_RcsC-like"/>
    <property type="match status" value="1"/>
</dbReference>
<evidence type="ECO:0000256" key="1">
    <source>
        <dbReference type="ARBA" id="ARBA00004651"/>
    </source>
</evidence>
<dbReference type="InterPro" id="IPR036641">
    <property type="entry name" value="HPT_dom_sf"/>
</dbReference>
<keyword evidence="8" id="KW-0902">Two-component regulatory system</keyword>